<evidence type="ECO:0000313" key="5">
    <source>
        <dbReference type="Proteomes" id="UP000681594"/>
    </source>
</evidence>
<dbReference type="Gene3D" id="3.40.50.2000">
    <property type="entry name" value="Glycogen Phosphorylase B"/>
    <property type="match status" value="1"/>
</dbReference>
<keyword evidence="5" id="KW-1185">Reference proteome</keyword>
<keyword evidence="1" id="KW-0328">Glycosyltransferase</keyword>
<dbReference type="CDD" id="cd03801">
    <property type="entry name" value="GT4_PimA-like"/>
    <property type="match status" value="1"/>
</dbReference>
<dbReference type="Pfam" id="PF00534">
    <property type="entry name" value="Glycos_transf_1"/>
    <property type="match status" value="1"/>
</dbReference>
<evidence type="ECO:0000313" key="4">
    <source>
        <dbReference type="EMBL" id="MBP0445430.1"/>
    </source>
</evidence>
<feature type="domain" description="Glycosyl transferase family 1" evidence="3">
    <location>
        <begin position="166"/>
        <end position="320"/>
    </location>
</feature>
<dbReference type="SUPFAM" id="SSF53756">
    <property type="entry name" value="UDP-Glycosyltransferase/glycogen phosphorylase"/>
    <property type="match status" value="1"/>
</dbReference>
<dbReference type="Proteomes" id="UP000681594">
    <property type="component" value="Unassembled WGS sequence"/>
</dbReference>
<sequence>MRIGLITAALPLAGGAHRLILEGLREQLVARGHEVEPVWLPFDATPGEVLPQMAAFRMVRLDGYFDRVITLRAPAHAVAHRRKVVWFTHPLRSIHEPEQEHGHARALRAAVTRADAAALRAAHAVLAGSEAAREILYRDKLPGSGVLPPPLPHPERLRAGPLGDEVVVIARMAPWNRQHLLLEALALTQGPLRLRLCGTASDPAYPQALRDAARRLGIADRVTIEPRWITEEEKANLLENALAVATLPRHGNGHAYPVLEAAQAARPILTTTDAGEAADAVADGETGLVTSPDPASLAQALDRLQADRALAVRLGAAARARAAQRGTGWDAVVERLLA</sequence>
<evidence type="ECO:0000259" key="3">
    <source>
        <dbReference type="Pfam" id="PF00534"/>
    </source>
</evidence>
<comment type="caution">
    <text evidence="4">The sequence shown here is derived from an EMBL/GenBank/DDBJ whole genome shotgun (WGS) entry which is preliminary data.</text>
</comment>
<reference evidence="4 5" key="1">
    <citation type="submission" date="2021-03" db="EMBL/GenBank/DDBJ databases">
        <authorList>
            <person name="So Y."/>
        </authorList>
    </citation>
    <scope>NUCLEOTIDE SEQUENCE [LARGE SCALE GENOMIC DNA]</scope>
    <source>
        <strain evidence="4 5">SSH11</strain>
    </source>
</reference>
<keyword evidence="2" id="KW-0808">Transferase</keyword>
<dbReference type="EMBL" id="JAGIZB010000009">
    <property type="protein sequence ID" value="MBP0445430.1"/>
    <property type="molecule type" value="Genomic_DNA"/>
</dbReference>
<name>A0ABS4AEK2_9PROT</name>
<dbReference type="PANTHER" id="PTHR12526:SF510">
    <property type="entry name" value="D-INOSITOL 3-PHOSPHATE GLYCOSYLTRANSFERASE"/>
    <property type="match status" value="1"/>
</dbReference>
<protein>
    <submittedName>
        <fullName evidence="4">Glycosyltransferase family 4 protein</fullName>
    </submittedName>
</protein>
<dbReference type="RefSeq" id="WP_209379666.1">
    <property type="nucleotide sequence ID" value="NZ_JAGIZB010000009.1"/>
</dbReference>
<evidence type="ECO:0000256" key="1">
    <source>
        <dbReference type="ARBA" id="ARBA00022676"/>
    </source>
</evidence>
<proteinExistence type="predicted"/>
<organism evidence="4 5">
    <name type="scientific">Pararoseomonas baculiformis</name>
    <dbReference type="NCBI Taxonomy" id="2820812"/>
    <lineage>
        <taxon>Bacteria</taxon>
        <taxon>Pseudomonadati</taxon>
        <taxon>Pseudomonadota</taxon>
        <taxon>Alphaproteobacteria</taxon>
        <taxon>Acetobacterales</taxon>
        <taxon>Acetobacteraceae</taxon>
        <taxon>Pararoseomonas</taxon>
    </lineage>
</organism>
<gene>
    <name evidence="4" type="ORF">J8J14_11640</name>
</gene>
<dbReference type="PANTHER" id="PTHR12526">
    <property type="entry name" value="GLYCOSYLTRANSFERASE"/>
    <property type="match status" value="1"/>
</dbReference>
<dbReference type="InterPro" id="IPR001296">
    <property type="entry name" value="Glyco_trans_1"/>
</dbReference>
<accession>A0ABS4AEK2</accession>
<evidence type="ECO:0000256" key="2">
    <source>
        <dbReference type="ARBA" id="ARBA00022679"/>
    </source>
</evidence>